<evidence type="ECO:0000313" key="7">
    <source>
        <dbReference type="Proteomes" id="UP000694388"/>
    </source>
</evidence>
<accession>A0A8C4R7I7</accession>
<dbReference type="Gene3D" id="3.30.559.70">
    <property type="entry name" value="Choline/Carnitine o-acyltransferase, domain 2"/>
    <property type="match status" value="1"/>
</dbReference>
<evidence type="ECO:0000313" key="6">
    <source>
        <dbReference type="Ensembl" id="ENSEBUP00000026510.1"/>
    </source>
</evidence>
<dbReference type="InterPro" id="IPR000542">
    <property type="entry name" value="Carn_acyl_trans"/>
</dbReference>
<organism evidence="6 7">
    <name type="scientific">Eptatretus burgeri</name>
    <name type="common">Inshore hagfish</name>
    <dbReference type="NCBI Taxonomy" id="7764"/>
    <lineage>
        <taxon>Eukaryota</taxon>
        <taxon>Metazoa</taxon>
        <taxon>Chordata</taxon>
        <taxon>Craniata</taxon>
        <taxon>Vertebrata</taxon>
        <taxon>Cyclostomata</taxon>
        <taxon>Myxini</taxon>
        <taxon>Myxiniformes</taxon>
        <taxon>Myxinidae</taxon>
        <taxon>Eptatretinae</taxon>
        <taxon>Eptatretus</taxon>
    </lineage>
</organism>
<dbReference type="InterPro" id="IPR023213">
    <property type="entry name" value="CAT-like_dom_sf"/>
</dbReference>
<dbReference type="PANTHER" id="PTHR22589">
    <property type="entry name" value="CARNITINE O-ACYLTRANSFERASE"/>
    <property type="match status" value="1"/>
</dbReference>
<dbReference type="AlphaFoldDB" id="A0A8C4R7I7"/>
<dbReference type="InterPro" id="IPR042231">
    <property type="entry name" value="Cho/carn_acyl_trans_2"/>
</dbReference>
<evidence type="ECO:0000256" key="3">
    <source>
        <dbReference type="ARBA" id="ARBA00023315"/>
    </source>
</evidence>
<keyword evidence="2" id="KW-0808">Transferase</keyword>
<evidence type="ECO:0000256" key="1">
    <source>
        <dbReference type="ARBA" id="ARBA00005232"/>
    </source>
</evidence>
<dbReference type="InterPro" id="IPR039551">
    <property type="entry name" value="Cho/carn_acyl_trans"/>
</dbReference>
<dbReference type="Ensembl" id="ENSEBUT00000027077.1">
    <property type="protein sequence ID" value="ENSEBUP00000026501.1"/>
    <property type="gene ID" value="ENSEBUG00000016317.1"/>
</dbReference>
<protein>
    <recommendedName>
        <fullName evidence="5">Choline/carnitine acyltransferase domain-containing protein</fullName>
    </recommendedName>
</protein>
<dbReference type="SUPFAM" id="SSF52777">
    <property type="entry name" value="CoA-dependent acyltransferases"/>
    <property type="match status" value="2"/>
</dbReference>
<name>A0A8C4R7I7_EPTBU</name>
<comment type="similarity">
    <text evidence="1">Belongs to the carnitine/choline acetyltransferase family.</text>
</comment>
<dbReference type="GO" id="GO:0006635">
    <property type="term" value="P:fatty acid beta-oxidation"/>
    <property type="evidence" value="ECO:0007669"/>
    <property type="project" value="TreeGrafter"/>
</dbReference>
<dbReference type="GeneTree" id="ENSGT01150000286999"/>
<dbReference type="Pfam" id="PF00755">
    <property type="entry name" value="Carn_acyltransf"/>
    <property type="match status" value="1"/>
</dbReference>
<evidence type="ECO:0000256" key="2">
    <source>
        <dbReference type="ARBA" id="ARBA00022679"/>
    </source>
</evidence>
<feature type="domain" description="Choline/carnitine acyltransferase" evidence="5">
    <location>
        <begin position="1"/>
        <end position="413"/>
    </location>
</feature>
<dbReference type="Gene3D" id="3.30.559.10">
    <property type="entry name" value="Chloramphenicol acetyltransferase-like domain"/>
    <property type="match status" value="1"/>
</dbReference>
<evidence type="ECO:0000259" key="5">
    <source>
        <dbReference type="Pfam" id="PF00755"/>
    </source>
</evidence>
<dbReference type="GO" id="GO:0005739">
    <property type="term" value="C:mitochondrion"/>
    <property type="evidence" value="ECO:0007669"/>
    <property type="project" value="TreeGrafter"/>
</dbReference>
<dbReference type="Ensembl" id="ENSEBUT00000027086.1">
    <property type="protein sequence ID" value="ENSEBUP00000026510.1"/>
    <property type="gene ID" value="ENSEBUG00000016317.1"/>
</dbReference>
<reference evidence="6" key="1">
    <citation type="submission" date="2025-05" db="UniProtKB">
        <authorList>
            <consortium name="Ensembl"/>
        </authorList>
    </citation>
    <scope>IDENTIFICATION</scope>
</reference>
<dbReference type="GO" id="GO:0004095">
    <property type="term" value="F:carnitine O-palmitoyltransferase activity"/>
    <property type="evidence" value="ECO:0007669"/>
    <property type="project" value="TreeGrafter"/>
</dbReference>
<dbReference type="PANTHER" id="PTHR22589:SF16">
    <property type="entry name" value="CARNITINE O-PALMITOYLTRANSFERASE 2, MITOCHONDRIAL"/>
    <property type="match status" value="1"/>
</dbReference>
<keyword evidence="7" id="KW-1185">Reference proteome</keyword>
<dbReference type="OMA" id="NPELECG"/>
<feature type="active site" description="Proton acceptor" evidence="4">
    <location>
        <position position="232"/>
    </location>
</feature>
<keyword evidence="3" id="KW-0012">Acyltransferase</keyword>
<sequence>MFLKRRESLLINNGGLNLATTPGSQLVCATNLIVSFARFHRSLKAGLLTPANSHGLAHRHGTGFVSAIYPKSVLMCMSQLDRLFGTSRIPQESQDELQTKLGTHHFVVLHQGYIYICNLLDDSGYILPASTIMANLHHILSDSQPPAQFPVASLTAERRDIWARLRKQLQAQGQESALSLIESALFCLCLDDKNLKEDSNQMFFGNVGDRWFDKSAQIIVGKDGVTGIQVEHSWCNGMIIKYIIDMITKDIENRPAVTHGNSVMNLEPATDVQRLEFDLDSSLQTAVVTAGRNLQTISASTSFHSFEFRDYGAIFLKGSGVSPDCIVQLALQLAFTRLYGHHAVTCESCSTGTFLHGRTETFRPATTEALECCKVFCADSPRHGFHRTTLLRNLIEATSQQHKQLISEAATGRDGDGDEGWG</sequence>
<dbReference type="Proteomes" id="UP000694388">
    <property type="component" value="Unplaced"/>
</dbReference>
<evidence type="ECO:0000256" key="4">
    <source>
        <dbReference type="PIRSR" id="PIRSR600542-1"/>
    </source>
</evidence>
<proteinExistence type="inferred from homology"/>